<dbReference type="PROSITE" id="PS50883">
    <property type="entry name" value="EAL"/>
    <property type="match status" value="1"/>
</dbReference>
<dbReference type="PROSITE" id="PS50887">
    <property type="entry name" value="GGDEF"/>
    <property type="match status" value="1"/>
</dbReference>
<feature type="region of interest" description="Disordered" evidence="1">
    <location>
        <begin position="1"/>
        <end position="26"/>
    </location>
</feature>
<evidence type="ECO:0000259" key="4">
    <source>
        <dbReference type="PROSITE" id="PS50883"/>
    </source>
</evidence>
<dbReference type="CDD" id="cd00130">
    <property type="entry name" value="PAS"/>
    <property type="match status" value="2"/>
</dbReference>
<dbReference type="SUPFAM" id="SSF55073">
    <property type="entry name" value="Nucleotide cyclase"/>
    <property type="match status" value="1"/>
</dbReference>
<evidence type="ECO:0000259" key="3">
    <source>
        <dbReference type="PROSITE" id="PS50113"/>
    </source>
</evidence>
<gene>
    <name evidence="6" type="ORF">JOF55_004418</name>
</gene>
<feature type="domain" description="PAS" evidence="2">
    <location>
        <begin position="145"/>
        <end position="190"/>
    </location>
</feature>
<dbReference type="Pfam" id="PF13426">
    <property type="entry name" value="PAS_9"/>
    <property type="match status" value="2"/>
</dbReference>
<dbReference type="CDD" id="cd01949">
    <property type="entry name" value="GGDEF"/>
    <property type="match status" value="1"/>
</dbReference>
<dbReference type="InterPro" id="IPR052155">
    <property type="entry name" value="Biofilm_reg_signaling"/>
</dbReference>
<reference evidence="6" key="1">
    <citation type="submission" date="2023-07" db="EMBL/GenBank/DDBJ databases">
        <title>Sequencing the genomes of 1000 actinobacteria strains.</title>
        <authorList>
            <person name="Klenk H.-P."/>
        </authorList>
    </citation>
    <scope>NUCLEOTIDE SEQUENCE</scope>
    <source>
        <strain evidence="6">DSM 45977</strain>
    </source>
</reference>
<dbReference type="InterPro" id="IPR000700">
    <property type="entry name" value="PAS-assoc_C"/>
</dbReference>
<dbReference type="SMART" id="SM00091">
    <property type="entry name" value="PAS"/>
    <property type="match status" value="2"/>
</dbReference>
<dbReference type="InterPro" id="IPR043128">
    <property type="entry name" value="Rev_trsase/Diguanyl_cyclase"/>
</dbReference>
<evidence type="ECO:0000313" key="7">
    <source>
        <dbReference type="Proteomes" id="UP001180845"/>
    </source>
</evidence>
<dbReference type="CDD" id="cd01948">
    <property type="entry name" value="EAL"/>
    <property type="match status" value="1"/>
</dbReference>
<dbReference type="Gene3D" id="3.30.450.20">
    <property type="entry name" value="PAS domain"/>
    <property type="match status" value="2"/>
</dbReference>
<dbReference type="AlphaFoldDB" id="A0AAE3ZJB8"/>
<dbReference type="InterPro" id="IPR035965">
    <property type="entry name" value="PAS-like_dom_sf"/>
</dbReference>
<dbReference type="Gene3D" id="3.20.20.450">
    <property type="entry name" value="EAL domain"/>
    <property type="match status" value="1"/>
</dbReference>
<dbReference type="PANTHER" id="PTHR44757:SF2">
    <property type="entry name" value="BIOFILM ARCHITECTURE MAINTENANCE PROTEIN MBAA"/>
    <property type="match status" value="1"/>
</dbReference>
<dbReference type="InterPro" id="IPR029787">
    <property type="entry name" value="Nucleotide_cyclase"/>
</dbReference>
<dbReference type="InterPro" id="IPR000160">
    <property type="entry name" value="GGDEF_dom"/>
</dbReference>
<dbReference type="SUPFAM" id="SSF55785">
    <property type="entry name" value="PYP-like sensor domain (PAS domain)"/>
    <property type="match status" value="2"/>
</dbReference>
<dbReference type="SMART" id="SM00052">
    <property type="entry name" value="EAL"/>
    <property type="match status" value="1"/>
</dbReference>
<feature type="domain" description="PAC" evidence="3">
    <location>
        <begin position="95"/>
        <end position="147"/>
    </location>
</feature>
<dbReference type="InterPro" id="IPR001633">
    <property type="entry name" value="EAL_dom"/>
</dbReference>
<dbReference type="Pfam" id="PF00990">
    <property type="entry name" value="GGDEF"/>
    <property type="match status" value="1"/>
</dbReference>
<dbReference type="PANTHER" id="PTHR44757">
    <property type="entry name" value="DIGUANYLATE CYCLASE DGCP"/>
    <property type="match status" value="1"/>
</dbReference>
<feature type="domain" description="EAL" evidence="4">
    <location>
        <begin position="443"/>
        <end position="696"/>
    </location>
</feature>
<evidence type="ECO:0000259" key="2">
    <source>
        <dbReference type="PROSITE" id="PS50112"/>
    </source>
</evidence>
<evidence type="ECO:0000313" key="6">
    <source>
        <dbReference type="EMBL" id="MDR7304237.1"/>
    </source>
</evidence>
<dbReference type="PROSITE" id="PS50113">
    <property type="entry name" value="PAC"/>
    <property type="match status" value="1"/>
</dbReference>
<dbReference type="Proteomes" id="UP001180845">
    <property type="component" value="Unassembled WGS sequence"/>
</dbReference>
<dbReference type="PROSITE" id="PS50112">
    <property type="entry name" value="PAS"/>
    <property type="match status" value="2"/>
</dbReference>
<accession>A0AAE3ZJB8</accession>
<feature type="compositionally biased region" description="Basic and acidic residues" evidence="1">
    <location>
        <begin position="1"/>
        <end position="10"/>
    </location>
</feature>
<proteinExistence type="predicted"/>
<dbReference type="InterPro" id="IPR035919">
    <property type="entry name" value="EAL_sf"/>
</dbReference>
<comment type="caution">
    <text evidence="6">The sequence shown here is derived from an EMBL/GenBank/DDBJ whole genome shotgun (WGS) entry which is preliminary data.</text>
</comment>
<dbReference type="Gene3D" id="3.30.70.270">
    <property type="match status" value="1"/>
</dbReference>
<sequence length="703" mass="77320">MSDHMDRRNPSGDGDGNSSSLPDIENPIATTPEQAVFALDPQGIVRSWNDYAAKIEGYRGEEIIGRHFSVFHPQDQVAAGRPDRELAQAMHNGFHLDQGWRLRKDGTRFWAHIAITAQRSNDGSLYGFIEVIRDESEVRARHQRSSRRFTDLFDLAPVGIGLFNESDRLLHANNALCNLLGYRLDELHGKAGSELLLSEEPAEGIIPGPHTSLSLHDHASVFQRTLVRSDGRSVICEMHSAESMEDDGSPFWQVVFQDVTEQRRHTDMLHHRATHDELTGLPNRAGINERLDELLGHCEPGNIAVLFCDLDNFKRVNDSLGHEAGDELLVALARRLTTGLPSACTAARLFGDEYLIICSDLDAVGGLEELTTRTSELLHTVVPIRNQLITASASIGAAIITDPDTTGEDLLRFADAAMFTAKSHSPGSVSIANRELISSLGQQVQLEGQLREALHNDELTLQYQPIVDSDGSVLLAEALVRWPHPHRGLLGPGTILPVAEQGNLLGELDRWVLRTALREAANWPTVFGRPVRVAVNLSGLLPDDAHFLSEISGIIEECDIDGSRVVLEVVESSLGDLTERPRADMAKLTEQGVWFAVDDFGTGYSSLKRLRDLPTHVLKIDRAFVSGVEHDPADFAIVRAVVEMSVGMRRRCIAEGVETVEQFHMLQSLGVDAFQGFLFSPSIPAADFRALLDRGSIPLPEAG</sequence>
<organism evidence="6 7">
    <name type="scientific">Haloactinomyces albus</name>
    <dbReference type="NCBI Taxonomy" id="1352928"/>
    <lineage>
        <taxon>Bacteria</taxon>
        <taxon>Bacillati</taxon>
        <taxon>Actinomycetota</taxon>
        <taxon>Actinomycetes</taxon>
        <taxon>Actinopolysporales</taxon>
        <taxon>Actinopolysporaceae</taxon>
        <taxon>Haloactinomyces</taxon>
    </lineage>
</organism>
<protein>
    <submittedName>
        <fullName evidence="6">Diguanylate cyclase (GGDEF)-like protein/PAS domain S-box-containing protein</fullName>
    </submittedName>
</protein>
<dbReference type="RefSeq" id="WP_310277656.1">
    <property type="nucleotide sequence ID" value="NZ_JAVDXW010000001.1"/>
</dbReference>
<keyword evidence="7" id="KW-1185">Reference proteome</keyword>
<dbReference type="Pfam" id="PF00563">
    <property type="entry name" value="EAL"/>
    <property type="match status" value="1"/>
</dbReference>
<evidence type="ECO:0000259" key="5">
    <source>
        <dbReference type="PROSITE" id="PS50887"/>
    </source>
</evidence>
<name>A0AAE3ZJB8_9ACTN</name>
<dbReference type="SUPFAM" id="SSF141868">
    <property type="entry name" value="EAL domain-like"/>
    <property type="match status" value="1"/>
</dbReference>
<dbReference type="EMBL" id="JAVDXW010000001">
    <property type="protein sequence ID" value="MDR7304237.1"/>
    <property type="molecule type" value="Genomic_DNA"/>
</dbReference>
<dbReference type="NCBIfam" id="TIGR00229">
    <property type="entry name" value="sensory_box"/>
    <property type="match status" value="2"/>
</dbReference>
<dbReference type="SMART" id="SM00267">
    <property type="entry name" value="GGDEF"/>
    <property type="match status" value="1"/>
</dbReference>
<dbReference type="NCBIfam" id="TIGR00254">
    <property type="entry name" value="GGDEF"/>
    <property type="match status" value="1"/>
</dbReference>
<feature type="domain" description="GGDEF" evidence="5">
    <location>
        <begin position="301"/>
        <end position="434"/>
    </location>
</feature>
<evidence type="ECO:0000256" key="1">
    <source>
        <dbReference type="SAM" id="MobiDB-lite"/>
    </source>
</evidence>
<dbReference type="InterPro" id="IPR000014">
    <property type="entry name" value="PAS"/>
</dbReference>
<feature type="domain" description="PAS" evidence="2">
    <location>
        <begin position="36"/>
        <end position="93"/>
    </location>
</feature>